<proteinExistence type="predicted"/>
<keyword evidence="1" id="KW-0614">Plasmid</keyword>
<protein>
    <submittedName>
        <fullName evidence="1">Uncharacterized protein</fullName>
    </submittedName>
</protein>
<reference evidence="1 2" key="1">
    <citation type="submission" date="2017-10" db="EMBL/GenBank/DDBJ databases">
        <title>Analysis of the genome sequences of Rhizobium populations associated to common bean (phaseolus vulgaris).</title>
        <authorList>
            <person name="Bustos P."/>
            <person name="Santamaria R.I."/>
            <person name="Miranda-Sanchez F."/>
            <person name="Perez-Carrascal O."/>
            <person name="Juarez S."/>
            <person name="Lozano L."/>
            <person name="Martinez-Flores I."/>
            <person name="Vinuesa P."/>
            <person name="Martinez-Romero E."/>
            <person name="Cevallos M.A."/>
            <person name="Romero D."/>
            <person name="Davila G."/>
            <person name="Gonzalez V."/>
        </authorList>
    </citation>
    <scope>NUCLEOTIDE SEQUENCE [LARGE SCALE GENOMIC DNA]</scope>
    <source>
        <strain evidence="1 2">NXT3</strain>
        <plasmid evidence="2">Plasmid psfrenxt3c</plasmid>
    </source>
</reference>
<gene>
    <name evidence="1" type="ORF">NXT3_PC01442</name>
</gene>
<name>A0A2L0HGG2_RHIFR</name>
<geneLocation type="plasmid" evidence="2">
    <name>psfrenxt3c</name>
</geneLocation>
<evidence type="ECO:0000313" key="1">
    <source>
        <dbReference type="EMBL" id="AUX80591.1"/>
    </source>
</evidence>
<dbReference type="AlphaFoldDB" id="A0A2L0HGG2"/>
<evidence type="ECO:0000313" key="2">
    <source>
        <dbReference type="Proteomes" id="UP000239340"/>
    </source>
</evidence>
<accession>A0A2L0HGG2</accession>
<dbReference type="EMBL" id="CP024310">
    <property type="protein sequence ID" value="AUX80591.1"/>
    <property type="molecule type" value="Genomic_DNA"/>
</dbReference>
<sequence>MLVNVLRSLKQEKEMKVAAREGVARAEREFMLRPENSRAAYLGAVGLAALGELDRAKEWAARAWPSIGTTVWPNTTSLAFIPLRVKLIERSTCCLSSSRAPSMKQ</sequence>
<organism evidence="1 2">
    <name type="scientific">Rhizobium fredii</name>
    <name type="common">Sinorhizobium fredii</name>
    <dbReference type="NCBI Taxonomy" id="380"/>
    <lineage>
        <taxon>Bacteria</taxon>
        <taxon>Pseudomonadati</taxon>
        <taxon>Pseudomonadota</taxon>
        <taxon>Alphaproteobacteria</taxon>
        <taxon>Hyphomicrobiales</taxon>
        <taxon>Rhizobiaceae</taxon>
        <taxon>Sinorhizobium/Ensifer group</taxon>
        <taxon>Sinorhizobium</taxon>
    </lineage>
</organism>
<dbReference type="Proteomes" id="UP000239340">
    <property type="component" value="Plasmid pSfreNXT3c"/>
</dbReference>